<sequence length="200" mass="22912">MGHQYLMFLVSKNPYFLKHTVSQHTQDPVIFNFSDKNSTKLFSEFPDDLLNKAENLPITANFHNWSLLTKDFLADGSPYKKFYRLLSTSLDAKGVSYVSNTEALNYPFFTAQFHPEVTEFTFSYNFTDHSEPAVEFANQLSLKFVGEAKKNSQRFASYDELVGRLVQKAGVDQLGVDSDGSFYDNYFFHVGNRTHSVYVS</sequence>
<evidence type="ECO:0000256" key="2">
    <source>
        <dbReference type="PROSITE-ProRule" id="PRU00607"/>
    </source>
</evidence>
<dbReference type="PANTHER" id="PTHR11315">
    <property type="entry name" value="PROTEASE FAMILY C26 GAMMA-GLUTAMYL HYDROLASE"/>
    <property type="match status" value="1"/>
</dbReference>
<reference evidence="3" key="1">
    <citation type="submission" date="2021-01" db="EMBL/GenBank/DDBJ databases">
        <authorList>
            <person name="Corre E."/>
            <person name="Pelletier E."/>
            <person name="Niang G."/>
            <person name="Scheremetjew M."/>
            <person name="Finn R."/>
            <person name="Kale V."/>
            <person name="Holt S."/>
            <person name="Cochrane G."/>
            <person name="Meng A."/>
            <person name="Brown T."/>
            <person name="Cohen L."/>
        </authorList>
    </citation>
    <scope>NUCLEOTIDE SEQUENCE</scope>
    <source>
        <strain evidence="3">FSP1.4</strain>
    </source>
</reference>
<dbReference type="InterPro" id="IPR015527">
    <property type="entry name" value="Pept_C26_g-glut_hydrolase"/>
</dbReference>
<evidence type="ECO:0008006" key="4">
    <source>
        <dbReference type="Google" id="ProtNLM"/>
    </source>
</evidence>
<evidence type="ECO:0000256" key="1">
    <source>
        <dbReference type="PIRSR" id="PIRSR615527-1"/>
    </source>
</evidence>
<proteinExistence type="predicted"/>
<dbReference type="GO" id="GO:0034722">
    <property type="term" value="F:gamma-glutamyl-peptidase activity"/>
    <property type="evidence" value="ECO:0007669"/>
    <property type="project" value="TreeGrafter"/>
</dbReference>
<evidence type="ECO:0000313" key="3">
    <source>
        <dbReference type="EMBL" id="CAE0346546.1"/>
    </source>
</evidence>
<dbReference type="GO" id="GO:0005773">
    <property type="term" value="C:vacuole"/>
    <property type="evidence" value="ECO:0007669"/>
    <property type="project" value="TreeGrafter"/>
</dbReference>
<dbReference type="SUPFAM" id="SSF52317">
    <property type="entry name" value="Class I glutamine amidotransferase-like"/>
    <property type="match status" value="1"/>
</dbReference>
<name>A0A7S3J5Y4_9SPIT</name>
<comment type="caution">
    <text evidence="2">Lacks conserved residue(s) required for the propagation of feature annotation.</text>
</comment>
<accession>A0A7S3J5Y4</accession>
<dbReference type="PROSITE" id="PS51275">
    <property type="entry name" value="PEPTIDASE_C26_GGH"/>
    <property type="match status" value="1"/>
</dbReference>
<dbReference type="EMBL" id="HBII01012854">
    <property type="protein sequence ID" value="CAE0346546.1"/>
    <property type="molecule type" value="Transcribed_RNA"/>
</dbReference>
<organism evidence="3">
    <name type="scientific">Euplotes harpa</name>
    <dbReference type="NCBI Taxonomy" id="151035"/>
    <lineage>
        <taxon>Eukaryota</taxon>
        <taxon>Sar</taxon>
        <taxon>Alveolata</taxon>
        <taxon>Ciliophora</taxon>
        <taxon>Intramacronucleata</taxon>
        <taxon>Spirotrichea</taxon>
        <taxon>Hypotrichia</taxon>
        <taxon>Euplotida</taxon>
        <taxon>Euplotidae</taxon>
        <taxon>Euplotes</taxon>
    </lineage>
</organism>
<feature type="active site" description="Proton donor" evidence="1">
    <location>
        <position position="114"/>
    </location>
</feature>
<dbReference type="Gene3D" id="3.40.50.880">
    <property type="match status" value="1"/>
</dbReference>
<dbReference type="InterPro" id="IPR029062">
    <property type="entry name" value="Class_I_gatase-like"/>
</dbReference>
<dbReference type="PANTHER" id="PTHR11315:SF20">
    <property type="entry name" value="GAMMA-GLUTAMYL HYDROLASE"/>
    <property type="match status" value="1"/>
</dbReference>
<gene>
    <name evidence="3" type="ORF">EHAR0213_LOCUS5456</name>
</gene>
<dbReference type="AlphaFoldDB" id="A0A7S3J5Y4"/>
<protein>
    <recommendedName>
        <fullName evidence="4">Folate gamma-glutamyl hydrolase</fullName>
    </recommendedName>
</protein>
<dbReference type="GO" id="GO:0046900">
    <property type="term" value="P:tetrahydrofolylpolyglutamate metabolic process"/>
    <property type="evidence" value="ECO:0007669"/>
    <property type="project" value="TreeGrafter"/>
</dbReference>